<name>A0A9P6AV73_9AGAM</name>
<sequence>MPVTLYNSNLANSFWLFFFEAQRLQTSKSSQNWPNLLTKSPDTSITPDFSQSTIPEISVFGSGKTAMKIYYNRQNIPRPSHPILLEAVVIPREVGPLNPIDNPSNSCGGMFPSFSPSLIPPSSVLVIHKTFTIGIKFSSLPVVIPIIVLWGHW</sequence>
<organism evidence="1 2">
    <name type="scientific">Hydnum rufescens UP504</name>
    <dbReference type="NCBI Taxonomy" id="1448309"/>
    <lineage>
        <taxon>Eukaryota</taxon>
        <taxon>Fungi</taxon>
        <taxon>Dikarya</taxon>
        <taxon>Basidiomycota</taxon>
        <taxon>Agaricomycotina</taxon>
        <taxon>Agaricomycetes</taxon>
        <taxon>Cantharellales</taxon>
        <taxon>Hydnaceae</taxon>
        <taxon>Hydnum</taxon>
    </lineage>
</organism>
<accession>A0A9P6AV73</accession>
<dbReference type="AlphaFoldDB" id="A0A9P6AV73"/>
<reference evidence="1" key="1">
    <citation type="journal article" date="2020" name="Nat. Commun.">
        <title>Large-scale genome sequencing of mycorrhizal fungi provides insights into the early evolution of symbiotic traits.</title>
        <authorList>
            <person name="Miyauchi S."/>
            <person name="Kiss E."/>
            <person name="Kuo A."/>
            <person name="Drula E."/>
            <person name="Kohler A."/>
            <person name="Sanchez-Garcia M."/>
            <person name="Morin E."/>
            <person name="Andreopoulos B."/>
            <person name="Barry K.W."/>
            <person name="Bonito G."/>
            <person name="Buee M."/>
            <person name="Carver A."/>
            <person name="Chen C."/>
            <person name="Cichocki N."/>
            <person name="Clum A."/>
            <person name="Culley D."/>
            <person name="Crous P.W."/>
            <person name="Fauchery L."/>
            <person name="Girlanda M."/>
            <person name="Hayes R.D."/>
            <person name="Keri Z."/>
            <person name="LaButti K."/>
            <person name="Lipzen A."/>
            <person name="Lombard V."/>
            <person name="Magnuson J."/>
            <person name="Maillard F."/>
            <person name="Murat C."/>
            <person name="Nolan M."/>
            <person name="Ohm R.A."/>
            <person name="Pangilinan J."/>
            <person name="Pereira M.F."/>
            <person name="Perotto S."/>
            <person name="Peter M."/>
            <person name="Pfister S."/>
            <person name="Riley R."/>
            <person name="Sitrit Y."/>
            <person name="Stielow J.B."/>
            <person name="Szollosi G."/>
            <person name="Zifcakova L."/>
            <person name="Stursova M."/>
            <person name="Spatafora J.W."/>
            <person name="Tedersoo L."/>
            <person name="Vaario L.M."/>
            <person name="Yamada A."/>
            <person name="Yan M."/>
            <person name="Wang P."/>
            <person name="Xu J."/>
            <person name="Bruns T."/>
            <person name="Baldrian P."/>
            <person name="Vilgalys R."/>
            <person name="Dunand C."/>
            <person name="Henrissat B."/>
            <person name="Grigoriev I.V."/>
            <person name="Hibbett D."/>
            <person name="Nagy L.G."/>
            <person name="Martin F.M."/>
        </authorList>
    </citation>
    <scope>NUCLEOTIDE SEQUENCE</scope>
    <source>
        <strain evidence="1">UP504</strain>
    </source>
</reference>
<keyword evidence="2" id="KW-1185">Reference proteome</keyword>
<evidence type="ECO:0000313" key="1">
    <source>
        <dbReference type="EMBL" id="KAF9512547.1"/>
    </source>
</evidence>
<comment type="caution">
    <text evidence="1">The sequence shown here is derived from an EMBL/GenBank/DDBJ whole genome shotgun (WGS) entry which is preliminary data.</text>
</comment>
<dbReference type="EMBL" id="MU128985">
    <property type="protein sequence ID" value="KAF9512547.1"/>
    <property type="molecule type" value="Genomic_DNA"/>
</dbReference>
<dbReference type="Proteomes" id="UP000886523">
    <property type="component" value="Unassembled WGS sequence"/>
</dbReference>
<gene>
    <name evidence="1" type="ORF">BS47DRAFT_1055087</name>
</gene>
<protein>
    <submittedName>
        <fullName evidence="1">Uncharacterized protein</fullName>
    </submittedName>
</protein>
<evidence type="ECO:0000313" key="2">
    <source>
        <dbReference type="Proteomes" id="UP000886523"/>
    </source>
</evidence>
<proteinExistence type="predicted"/>